<sequence length="223" mass="24741">MTGRRWFGVARLAIAALCAAALVHRLLWGLSSQTIAGQNFFAYLTIQSNIAFLALAATGGVLALTMHEDPPWLTDVRTAVLSWTITAGLVFALLVWQAGVRGIPMAVPWSDVVLHFVLPAVSLAGWVYGPSRRRARWRLIAIVVAYPIVWGLFTLWRGNDIGWYPYYFLDLRQVSGLTEFCLTCVFALAVFAGVASGLISLSRWDPRRRAPRAVPARRRVVDM</sequence>
<feature type="transmembrane region" description="Helical" evidence="1">
    <location>
        <begin position="78"/>
        <end position="100"/>
    </location>
</feature>
<gene>
    <name evidence="2" type="ORF">H9800_05265</name>
</gene>
<organism evidence="2 3">
    <name type="scientific">Candidatus Microbacterium stercoravium</name>
    <dbReference type="NCBI Taxonomy" id="2838697"/>
    <lineage>
        <taxon>Bacteria</taxon>
        <taxon>Bacillati</taxon>
        <taxon>Actinomycetota</taxon>
        <taxon>Actinomycetes</taxon>
        <taxon>Micrococcales</taxon>
        <taxon>Microbacteriaceae</taxon>
        <taxon>Microbacterium</taxon>
    </lineage>
</organism>
<protein>
    <submittedName>
        <fullName evidence="2">Pr6Pr family membrane protein</fullName>
    </submittedName>
</protein>
<feature type="transmembrane region" description="Helical" evidence="1">
    <location>
        <begin position="42"/>
        <end position="66"/>
    </location>
</feature>
<dbReference type="InterPro" id="IPR049713">
    <property type="entry name" value="Pr6Pr-like"/>
</dbReference>
<name>A0A9D2H6C3_9MICO</name>
<keyword evidence="1" id="KW-0472">Membrane</keyword>
<feature type="transmembrane region" description="Helical" evidence="1">
    <location>
        <begin position="112"/>
        <end position="130"/>
    </location>
</feature>
<accession>A0A9D2H6C3</accession>
<feature type="transmembrane region" description="Helical" evidence="1">
    <location>
        <begin position="176"/>
        <end position="199"/>
    </location>
</feature>
<evidence type="ECO:0000256" key="1">
    <source>
        <dbReference type="SAM" id="Phobius"/>
    </source>
</evidence>
<proteinExistence type="predicted"/>
<keyword evidence="1" id="KW-1133">Transmembrane helix</keyword>
<comment type="caution">
    <text evidence="2">The sequence shown here is derived from an EMBL/GenBank/DDBJ whole genome shotgun (WGS) entry which is preliminary data.</text>
</comment>
<dbReference type="AlphaFoldDB" id="A0A9D2H6C3"/>
<evidence type="ECO:0000313" key="2">
    <source>
        <dbReference type="EMBL" id="HJA04251.1"/>
    </source>
</evidence>
<keyword evidence="1" id="KW-0812">Transmembrane</keyword>
<dbReference type="Proteomes" id="UP000824220">
    <property type="component" value="Unassembled WGS sequence"/>
</dbReference>
<dbReference type="NCBIfam" id="NF038065">
    <property type="entry name" value="Pr6Pr"/>
    <property type="match status" value="1"/>
</dbReference>
<dbReference type="EMBL" id="DXAM01000074">
    <property type="protein sequence ID" value="HJA04251.1"/>
    <property type="molecule type" value="Genomic_DNA"/>
</dbReference>
<evidence type="ECO:0000313" key="3">
    <source>
        <dbReference type="Proteomes" id="UP000824220"/>
    </source>
</evidence>
<reference evidence="2" key="1">
    <citation type="journal article" date="2021" name="PeerJ">
        <title>Extensive microbial diversity within the chicken gut microbiome revealed by metagenomics and culture.</title>
        <authorList>
            <person name="Gilroy R."/>
            <person name="Ravi A."/>
            <person name="Getino M."/>
            <person name="Pursley I."/>
            <person name="Horton D.L."/>
            <person name="Alikhan N.F."/>
            <person name="Baker D."/>
            <person name="Gharbi K."/>
            <person name="Hall N."/>
            <person name="Watson M."/>
            <person name="Adriaenssens E.M."/>
            <person name="Foster-Nyarko E."/>
            <person name="Jarju S."/>
            <person name="Secka A."/>
            <person name="Antonio M."/>
            <person name="Oren A."/>
            <person name="Chaudhuri R.R."/>
            <person name="La Ragione R."/>
            <person name="Hildebrand F."/>
            <person name="Pallen M.J."/>
        </authorList>
    </citation>
    <scope>NUCLEOTIDE SEQUENCE</scope>
    <source>
        <strain evidence="2">ChiHjej8B7-3636</strain>
    </source>
</reference>
<reference evidence="2" key="2">
    <citation type="submission" date="2021-04" db="EMBL/GenBank/DDBJ databases">
        <authorList>
            <person name="Gilroy R."/>
        </authorList>
    </citation>
    <scope>NUCLEOTIDE SEQUENCE</scope>
    <source>
        <strain evidence="2">ChiHjej8B7-3636</strain>
    </source>
</reference>
<feature type="transmembrane region" description="Helical" evidence="1">
    <location>
        <begin position="137"/>
        <end position="156"/>
    </location>
</feature>